<keyword evidence="2" id="KW-1185">Reference proteome</keyword>
<proteinExistence type="predicted"/>
<name>A0ABR2MTC9_9ASPA</name>
<accession>A0ABR2MTC9</accession>
<organism evidence="1 2">
    <name type="scientific">Platanthera guangdongensis</name>
    <dbReference type="NCBI Taxonomy" id="2320717"/>
    <lineage>
        <taxon>Eukaryota</taxon>
        <taxon>Viridiplantae</taxon>
        <taxon>Streptophyta</taxon>
        <taxon>Embryophyta</taxon>
        <taxon>Tracheophyta</taxon>
        <taxon>Spermatophyta</taxon>
        <taxon>Magnoliopsida</taxon>
        <taxon>Liliopsida</taxon>
        <taxon>Asparagales</taxon>
        <taxon>Orchidaceae</taxon>
        <taxon>Orchidoideae</taxon>
        <taxon>Orchideae</taxon>
        <taxon>Orchidinae</taxon>
        <taxon>Platanthera</taxon>
    </lineage>
</organism>
<dbReference type="Proteomes" id="UP001412067">
    <property type="component" value="Unassembled WGS sequence"/>
</dbReference>
<protein>
    <submittedName>
        <fullName evidence="1">Uncharacterized protein</fullName>
    </submittedName>
</protein>
<reference evidence="1 2" key="1">
    <citation type="journal article" date="2022" name="Nat. Plants">
        <title>Genomes of leafy and leafless Platanthera orchids illuminate the evolution of mycoheterotrophy.</title>
        <authorList>
            <person name="Li M.H."/>
            <person name="Liu K.W."/>
            <person name="Li Z."/>
            <person name="Lu H.C."/>
            <person name="Ye Q.L."/>
            <person name="Zhang D."/>
            <person name="Wang J.Y."/>
            <person name="Li Y.F."/>
            <person name="Zhong Z.M."/>
            <person name="Liu X."/>
            <person name="Yu X."/>
            <person name="Liu D.K."/>
            <person name="Tu X.D."/>
            <person name="Liu B."/>
            <person name="Hao Y."/>
            <person name="Liao X.Y."/>
            <person name="Jiang Y.T."/>
            <person name="Sun W.H."/>
            <person name="Chen J."/>
            <person name="Chen Y.Q."/>
            <person name="Ai Y."/>
            <person name="Zhai J.W."/>
            <person name="Wu S.S."/>
            <person name="Zhou Z."/>
            <person name="Hsiao Y.Y."/>
            <person name="Wu W.L."/>
            <person name="Chen Y.Y."/>
            <person name="Lin Y.F."/>
            <person name="Hsu J.L."/>
            <person name="Li C.Y."/>
            <person name="Wang Z.W."/>
            <person name="Zhao X."/>
            <person name="Zhong W.Y."/>
            <person name="Ma X.K."/>
            <person name="Ma L."/>
            <person name="Huang J."/>
            <person name="Chen G.Z."/>
            <person name="Huang M.Z."/>
            <person name="Huang L."/>
            <person name="Peng D.H."/>
            <person name="Luo Y.B."/>
            <person name="Zou S.Q."/>
            <person name="Chen S.P."/>
            <person name="Lan S."/>
            <person name="Tsai W.C."/>
            <person name="Van de Peer Y."/>
            <person name="Liu Z.J."/>
        </authorList>
    </citation>
    <scope>NUCLEOTIDE SEQUENCE [LARGE SCALE GENOMIC DNA]</scope>
    <source>
        <strain evidence="1">Lor288</strain>
    </source>
</reference>
<dbReference type="EMBL" id="JBBWWR010000005">
    <property type="protein sequence ID" value="KAK8967211.1"/>
    <property type="molecule type" value="Genomic_DNA"/>
</dbReference>
<evidence type="ECO:0000313" key="1">
    <source>
        <dbReference type="EMBL" id="KAK8967211.1"/>
    </source>
</evidence>
<evidence type="ECO:0000313" key="2">
    <source>
        <dbReference type="Proteomes" id="UP001412067"/>
    </source>
</evidence>
<comment type="caution">
    <text evidence="1">The sequence shown here is derived from an EMBL/GenBank/DDBJ whole genome shotgun (WGS) entry which is preliminary data.</text>
</comment>
<sequence length="168" mass="19165">MWVYENSMQEQLTPGYLYAEFLVRNIVMTILYFCQSIGNKLQYVEISEGTKIFEQEEEINVVGESQAENRQEVVHEINTTADPSEREAHDVHIPDLPEKPQVPETYCKLCKIECFSVIFMCFSSRLCKIECFSVISMCFSVYVNAKGAIITIGLPSEISARMQISIAV</sequence>
<gene>
    <name evidence="1" type="ORF">KSP40_PGU014479</name>
</gene>